<sequence length="209" mass="22016">MPCTRPPRHNTRAALLLLALPPLAALAQDSGAASDNALPELSALLECRSGYEGFMAYVPVLRDPLRAVALGWRPQPQTNPFMVEYRLNAPVTVFGRQSDHIAFAGDGVVAVLDLADPRTLARELQLETGVDTPEKAIFGREARASEVTGPDGTTGWIESAIINVSNVDSHPGKTLAGCSYSLDAPEPAEPAVSDPVAPATASPATAQPR</sequence>
<evidence type="ECO:0000256" key="2">
    <source>
        <dbReference type="SAM" id="SignalP"/>
    </source>
</evidence>
<organism evidence="3 4">
    <name type="scientific">Pseudoxanthomonas daejeonensis</name>
    <dbReference type="NCBI Taxonomy" id="266062"/>
    <lineage>
        <taxon>Bacteria</taxon>
        <taxon>Pseudomonadati</taxon>
        <taxon>Pseudomonadota</taxon>
        <taxon>Gammaproteobacteria</taxon>
        <taxon>Lysobacterales</taxon>
        <taxon>Lysobacteraceae</taxon>
        <taxon>Pseudoxanthomonas</taxon>
    </lineage>
</organism>
<feature type="chain" id="PRO_5046339818" description="Secreted protein" evidence="2">
    <location>
        <begin position="28"/>
        <end position="209"/>
    </location>
</feature>
<comment type="caution">
    <text evidence="3">The sequence shown here is derived from an EMBL/GenBank/DDBJ whole genome shotgun (WGS) entry which is preliminary data.</text>
</comment>
<keyword evidence="2" id="KW-0732">Signal</keyword>
<proteinExistence type="predicted"/>
<evidence type="ECO:0000313" key="3">
    <source>
        <dbReference type="EMBL" id="KAF1694751.1"/>
    </source>
</evidence>
<keyword evidence="4" id="KW-1185">Reference proteome</keyword>
<dbReference type="EMBL" id="PDWN01000007">
    <property type="protein sequence ID" value="KAF1694751.1"/>
    <property type="molecule type" value="Genomic_DNA"/>
</dbReference>
<feature type="region of interest" description="Disordered" evidence="1">
    <location>
        <begin position="181"/>
        <end position="209"/>
    </location>
</feature>
<dbReference type="RefSeq" id="WP_162410179.1">
    <property type="nucleotide sequence ID" value="NZ_PDWN01000007.1"/>
</dbReference>
<feature type="signal peptide" evidence="2">
    <location>
        <begin position="1"/>
        <end position="27"/>
    </location>
</feature>
<gene>
    <name evidence="3" type="ORF">CSC65_08655</name>
</gene>
<accession>A0ABQ6Z7A2</accession>
<reference evidence="3 4" key="1">
    <citation type="submission" date="2017-10" db="EMBL/GenBank/DDBJ databases">
        <title>Whole genome sequencing of members of genus Pseudoxanthomonas.</title>
        <authorList>
            <person name="Kumar S."/>
            <person name="Bansal K."/>
            <person name="Kaur A."/>
            <person name="Patil P."/>
            <person name="Sharma S."/>
            <person name="Patil P.B."/>
        </authorList>
    </citation>
    <scope>NUCLEOTIDE SEQUENCE [LARGE SCALE GENOMIC DNA]</scope>
    <source>
        <strain evidence="3 4">DSM 17801</strain>
    </source>
</reference>
<name>A0ABQ6Z7A2_9GAMM</name>
<feature type="compositionally biased region" description="Low complexity" evidence="1">
    <location>
        <begin position="190"/>
        <end position="209"/>
    </location>
</feature>
<evidence type="ECO:0000313" key="4">
    <source>
        <dbReference type="Proteomes" id="UP000788419"/>
    </source>
</evidence>
<dbReference type="Proteomes" id="UP000788419">
    <property type="component" value="Unassembled WGS sequence"/>
</dbReference>
<protein>
    <recommendedName>
        <fullName evidence="5">Secreted protein</fullName>
    </recommendedName>
</protein>
<evidence type="ECO:0008006" key="5">
    <source>
        <dbReference type="Google" id="ProtNLM"/>
    </source>
</evidence>
<evidence type="ECO:0000256" key="1">
    <source>
        <dbReference type="SAM" id="MobiDB-lite"/>
    </source>
</evidence>